<reference evidence="5 6" key="1">
    <citation type="submission" date="2024-03" db="EMBL/GenBank/DDBJ databases">
        <authorList>
            <person name="Martinez-Hernandez J."/>
        </authorList>
    </citation>
    <scope>NUCLEOTIDE SEQUENCE [LARGE SCALE GENOMIC DNA]</scope>
</reference>
<dbReference type="InterPro" id="IPR011009">
    <property type="entry name" value="Kinase-like_dom_sf"/>
</dbReference>
<keyword evidence="6" id="KW-1185">Reference proteome</keyword>
<dbReference type="SUPFAM" id="SSF56112">
    <property type="entry name" value="Protein kinase-like (PK-like)"/>
    <property type="match status" value="1"/>
</dbReference>
<gene>
    <name evidence="5" type="ORF">LLUT_LOCUS34728</name>
</gene>
<name>A0AAV1YI34_LUPLU</name>
<sequence>MADKCYGFNNDGGCQKWEIPTCRDSSDVFESRTGYLNFSSDVVSYDTNSSYRVGVIVPVLDSHYLMRMMKLDLMDPSLDDMFDPDESQRCIHVGLLCVEHYAKDRPDMSDIISLLTNKSVAITLPTRPAFYFGRKISEGETYSRSIESNINSTKENSTSIEVEPR</sequence>
<keyword evidence="4" id="KW-0067">ATP-binding</keyword>
<evidence type="ECO:0000256" key="3">
    <source>
        <dbReference type="ARBA" id="ARBA00022777"/>
    </source>
</evidence>
<dbReference type="PANTHER" id="PTHR47973">
    <property type="entry name" value="CYSTEINE-RICH RECEPTOR-LIKE PROTEIN KINASE 3"/>
    <property type="match status" value="1"/>
</dbReference>
<organism evidence="5 6">
    <name type="scientific">Lupinus luteus</name>
    <name type="common">European yellow lupine</name>
    <dbReference type="NCBI Taxonomy" id="3873"/>
    <lineage>
        <taxon>Eukaryota</taxon>
        <taxon>Viridiplantae</taxon>
        <taxon>Streptophyta</taxon>
        <taxon>Embryophyta</taxon>
        <taxon>Tracheophyta</taxon>
        <taxon>Spermatophyta</taxon>
        <taxon>Magnoliopsida</taxon>
        <taxon>eudicotyledons</taxon>
        <taxon>Gunneridae</taxon>
        <taxon>Pentapetalae</taxon>
        <taxon>rosids</taxon>
        <taxon>fabids</taxon>
        <taxon>Fabales</taxon>
        <taxon>Fabaceae</taxon>
        <taxon>Papilionoideae</taxon>
        <taxon>50 kb inversion clade</taxon>
        <taxon>genistoids sensu lato</taxon>
        <taxon>core genistoids</taxon>
        <taxon>Genisteae</taxon>
        <taxon>Lupinus</taxon>
    </lineage>
</organism>
<dbReference type="AlphaFoldDB" id="A0AAV1YI34"/>
<protein>
    <submittedName>
        <fullName evidence="5">Uncharacterized protein</fullName>
    </submittedName>
</protein>
<evidence type="ECO:0000256" key="1">
    <source>
        <dbReference type="ARBA" id="ARBA00022679"/>
    </source>
</evidence>
<evidence type="ECO:0000313" key="6">
    <source>
        <dbReference type="Proteomes" id="UP001497480"/>
    </source>
</evidence>
<dbReference type="Gene3D" id="1.10.510.10">
    <property type="entry name" value="Transferase(Phosphotransferase) domain 1"/>
    <property type="match status" value="1"/>
</dbReference>
<evidence type="ECO:0000313" key="5">
    <source>
        <dbReference type="EMBL" id="CAL0333668.1"/>
    </source>
</evidence>
<evidence type="ECO:0000256" key="2">
    <source>
        <dbReference type="ARBA" id="ARBA00022741"/>
    </source>
</evidence>
<dbReference type="EMBL" id="CAXHTB010000025">
    <property type="protein sequence ID" value="CAL0333668.1"/>
    <property type="molecule type" value="Genomic_DNA"/>
</dbReference>
<keyword evidence="1" id="KW-0808">Transferase</keyword>
<proteinExistence type="predicted"/>
<accession>A0AAV1YI34</accession>
<comment type="caution">
    <text evidence="5">The sequence shown here is derived from an EMBL/GenBank/DDBJ whole genome shotgun (WGS) entry which is preliminary data.</text>
</comment>
<evidence type="ECO:0000256" key="4">
    <source>
        <dbReference type="ARBA" id="ARBA00022840"/>
    </source>
</evidence>
<dbReference type="GO" id="GO:0016301">
    <property type="term" value="F:kinase activity"/>
    <property type="evidence" value="ECO:0007669"/>
    <property type="project" value="UniProtKB-KW"/>
</dbReference>
<dbReference type="Proteomes" id="UP001497480">
    <property type="component" value="Unassembled WGS sequence"/>
</dbReference>
<dbReference type="InterPro" id="IPR052059">
    <property type="entry name" value="CR_Ser/Thr_kinase"/>
</dbReference>
<dbReference type="GO" id="GO:0005524">
    <property type="term" value="F:ATP binding"/>
    <property type="evidence" value="ECO:0007669"/>
    <property type="project" value="UniProtKB-KW"/>
</dbReference>
<keyword evidence="2" id="KW-0547">Nucleotide-binding</keyword>
<keyword evidence="3" id="KW-0418">Kinase</keyword>